<comment type="function">
    <text evidence="2">Removes the formyl group from the N-terminal Met of newly synthesized proteins. Requires at least a dipeptide for an efficient rate of reaction. N-terminal L-methionine is a prerequisite for activity but the enzyme has broad specificity at other positions.</text>
</comment>
<gene>
    <name evidence="2" type="primary">def</name>
    <name evidence="3" type="ORF">BSZ37_10755</name>
</gene>
<evidence type="ECO:0000313" key="4">
    <source>
        <dbReference type="Proteomes" id="UP000216339"/>
    </source>
</evidence>
<accession>A0A271J0W0</accession>
<keyword evidence="2" id="KW-0378">Hydrolase</keyword>
<dbReference type="Gene3D" id="3.90.45.10">
    <property type="entry name" value="Peptide deformylase"/>
    <property type="match status" value="1"/>
</dbReference>
<dbReference type="GO" id="GO:0046872">
    <property type="term" value="F:metal ion binding"/>
    <property type="evidence" value="ECO:0007669"/>
    <property type="project" value="UniProtKB-KW"/>
</dbReference>
<comment type="catalytic activity">
    <reaction evidence="2">
        <text>N-terminal N-formyl-L-methionyl-[peptide] + H2O = N-terminal L-methionyl-[peptide] + formate</text>
        <dbReference type="Rhea" id="RHEA:24420"/>
        <dbReference type="Rhea" id="RHEA-COMP:10639"/>
        <dbReference type="Rhea" id="RHEA-COMP:10640"/>
        <dbReference type="ChEBI" id="CHEBI:15377"/>
        <dbReference type="ChEBI" id="CHEBI:15740"/>
        <dbReference type="ChEBI" id="CHEBI:49298"/>
        <dbReference type="ChEBI" id="CHEBI:64731"/>
        <dbReference type="EC" id="3.5.1.88"/>
    </reaction>
</comment>
<comment type="cofactor">
    <cofactor evidence="2">
        <name>Fe(2+)</name>
        <dbReference type="ChEBI" id="CHEBI:29033"/>
    </cofactor>
    <text evidence="2">Binds 1 Fe(2+) ion.</text>
</comment>
<feature type="binding site" evidence="2">
    <location>
        <position position="107"/>
    </location>
    <ligand>
        <name>Fe cation</name>
        <dbReference type="ChEBI" id="CHEBI:24875"/>
    </ligand>
</feature>
<sequence>MVLPIYAYGQPVLRERAAEIESDSPELQALIDDMIETMSVAHGAGLAAPQVGQSIRLFVADLTSYAEDLAEDNDGEVPDYATGPLVFINPELVVEEGAPEIDMEEGCLSIPDLRETISRPDALRIRFLDRHFQPHEWPVEGPLARVIQHETDHLDGVLYLDYLSPLRRKFLGRRLKAIARGECEAEYPMAFRDDA</sequence>
<dbReference type="RefSeq" id="WP_095510545.1">
    <property type="nucleotide sequence ID" value="NZ_MQWD01000001.1"/>
</dbReference>
<dbReference type="GO" id="GO:0006412">
    <property type="term" value="P:translation"/>
    <property type="evidence" value="ECO:0007669"/>
    <property type="project" value="UniProtKB-UniRule"/>
</dbReference>
<dbReference type="EC" id="3.5.1.88" evidence="2"/>
<dbReference type="HAMAP" id="MF_00163">
    <property type="entry name" value="Pep_deformylase"/>
    <property type="match status" value="1"/>
</dbReference>
<evidence type="ECO:0000256" key="2">
    <source>
        <dbReference type="HAMAP-Rule" id="MF_00163"/>
    </source>
</evidence>
<dbReference type="GO" id="GO:0042586">
    <property type="term" value="F:peptide deformylase activity"/>
    <property type="evidence" value="ECO:0007669"/>
    <property type="project" value="UniProtKB-UniRule"/>
</dbReference>
<keyword evidence="2" id="KW-0648">Protein biosynthesis</keyword>
<dbReference type="Proteomes" id="UP000216339">
    <property type="component" value="Unassembled WGS sequence"/>
</dbReference>
<feature type="binding site" evidence="2">
    <location>
        <position position="153"/>
    </location>
    <ligand>
        <name>Fe cation</name>
        <dbReference type="ChEBI" id="CHEBI:24875"/>
    </ligand>
</feature>
<dbReference type="InterPro" id="IPR023635">
    <property type="entry name" value="Peptide_deformylase"/>
</dbReference>
<proteinExistence type="inferred from homology"/>
<comment type="caution">
    <text evidence="3">The sequence shown here is derived from an EMBL/GenBank/DDBJ whole genome shotgun (WGS) entry which is preliminary data.</text>
</comment>
<feature type="binding site" evidence="2">
    <location>
        <position position="149"/>
    </location>
    <ligand>
        <name>Fe cation</name>
        <dbReference type="ChEBI" id="CHEBI:24875"/>
    </ligand>
</feature>
<keyword evidence="4" id="KW-1185">Reference proteome</keyword>
<dbReference type="CDD" id="cd00487">
    <property type="entry name" value="Pep_deformylase"/>
    <property type="match status" value="1"/>
</dbReference>
<protein>
    <recommendedName>
        <fullName evidence="2">Peptide deformylase</fullName>
        <shortName evidence="2">PDF</shortName>
        <ecNumber evidence="2">3.5.1.88</ecNumber>
    </recommendedName>
    <alternativeName>
        <fullName evidence="2">Polypeptide deformylase</fullName>
    </alternativeName>
</protein>
<dbReference type="PRINTS" id="PR01576">
    <property type="entry name" value="PDEFORMYLASE"/>
</dbReference>
<dbReference type="InterPro" id="IPR036821">
    <property type="entry name" value="Peptide_deformylase_sf"/>
</dbReference>
<dbReference type="PANTHER" id="PTHR10458">
    <property type="entry name" value="PEPTIDE DEFORMYLASE"/>
    <property type="match status" value="1"/>
</dbReference>
<dbReference type="NCBIfam" id="NF001159">
    <property type="entry name" value="PRK00150.1-3"/>
    <property type="match status" value="1"/>
</dbReference>
<feature type="active site" evidence="2">
    <location>
        <position position="150"/>
    </location>
</feature>
<dbReference type="EMBL" id="MQWD01000001">
    <property type="protein sequence ID" value="PAP76878.1"/>
    <property type="molecule type" value="Genomic_DNA"/>
</dbReference>
<dbReference type="Pfam" id="PF01327">
    <property type="entry name" value="Pep_deformylase"/>
    <property type="match status" value="1"/>
</dbReference>
<dbReference type="NCBIfam" id="TIGR00079">
    <property type="entry name" value="pept_deformyl"/>
    <property type="match status" value="1"/>
</dbReference>
<dbReference type="AlphaFoldDB" id="A0A271J0W0"/>
<name>A0A271J0W0_9BACT</name>
<evidence type="ECO:0000256" key="1">
    <source>
        <dbReference type="ARBA" id="ARBA00010759"/>
    </source>
</evidence>
<evidence type="ECO:0000313" key="3">
    <source>
        <dbReference type="EMBL" id="PAP76878.1"/>
    </source>
</evidence>
<dbReference type="OrthoDB" id="9784988at2"/>
<organism evidence="3 4">
    <name type="scientific">Rubrivirga marina</name>
    <dbReference type="NCBI Taxonomy" id="1196024"/>
    <lineage>
        <taxon>Bacteria</taxon>
        <taxon>Pseudomonadati</taxon>
        <taxon>Rhodothermota</taxon>
        <taxon>Rhodothermia</taxon>
        <taxon>Rhodothermales</taxon>
        <taxon>Rubricoccaceae</taxon>
        <taxon>Rubrivirga</taxon>
    </lineage>
</organism>
<keyword evidence="2" id="KW-0408">Iron</keyword>
<dbReference type="PANTHER" id="PTHR10458:SF22">
    <property type="entry name" value="PEPTIDE DEFORMYLASE"/>
    <property type="match status" value="1"/>
</dbReference>
<dbReference type="SUPFAM" id="SSF56420">
    <property type="entry name" value="Peptide deformylase"/>
    <property type="match status" value="1"/>
</dbReference>
<dbReference type="PIRSF" id="PIRSF004749">
    <property type="entry name" value="Pep_def"/>
    <property type="match status" value="1"/>
</dbReference>
<reference evidence="3 4" key="1">
    <citation type="submission" date="2016-11" db="EMBL/GenBank/DDBJ databases">
        <title>Study of marine rhodopsin-containing bacteria.</title>
        <authorList>
            <person name="Yoshizawa S."/>
            <person name="Kumagai Y."/>
            <person name="Kogure K."/>
        </authorList>
    </citation>
    <scope>NUCLEOTIDE SEQUENCE [LARGE SCALE GENOMIC DNA]</scope>
    <source>
        <strain evidence="3 4">SAORIC-28</strain>
    </source>
</reference>
<keyword evidence="2" id="KW-0479">Metal-binding</keyword>
<comment type="similarity">
    <text evidence="1 2">Belongs to the polypeptide deformylase family.</text>
</comment>